<evidence type="ECO:0000313" key="2">
    <source>
        <dbReference type="EMBL" id="UOE42989.1"/>
    </source>
</evidence>
<accession>A0ABY4BW63</accession>
<dbReference type="Pfam" id="PF12680">
    <property type="entry name" value="SnoaL_2"/>
    <property type="match status" value="1"/>
</dbReference>
<dbReference type="SUPFAM" id="SSF54427">
    <property type="entry name" value="NTF2-like"/>
    <property type="match status" value="1"/>
</dbReference>
<protein>
    <submittedName>
        <fullName evidence="2">Nuclear transport factor 2 family protein</fullName>
    </submittedName>
</protein>
<gene>
    <name evidence="2" type="ORF">MTO99_12410</name>
</gene>
<feature type="domain" description="SnoaL-like" evidence="1">
    <location>
        <begin position="13"/>
        <end position="83"/>
    </location>
</feature>
<keyword evidence="3" id="KW-1185">Reference proteome</keyword>
<organism evidence="2 3">
    <name type="scientific">Agromyces larvae</name>
    <dbReference type="NCBI Taxonomy" id="2929802"/>
    <lineage>
        <taxon>Bacteria</taxon>
        <taxon>Bacillati</taxon>
        <taxon>Actinomycetota</taxon>
        <taxon>Actinomycetes</taxon>
        <taxon>Micrococcales</taxon>
        <taxon>Microbacteriaceae</taxon>
        <taxon>Agromyces</taxon>
    </lineage>
</organism>
<proteinExistence type="predicted"/>
<name>A0ABY4BW63_9MICO</name>
<dbReference type="RefSeq" id="WP_243553954.1">
    <property type="nucleotide sequence ID" value="NZ_CP094528.1"/>
</dbReference>
<dbReference type="Proteomes" id="UP000832097">
    <property type="component" value="Chromosome"/>
</dbReference>
<evidence type="ECO:0000259" key="1">
    <source>
        <dbReference type="Pfam" id="PF12680"/>
    </source>
</evidence>
<dbReference type="EMBL" id="CP094528">
    <property type="protein sequence ID" value="UOE42989.1"/>
    <property type="molecule type" value="Genomic_DNA"/>
</dbReference>
<dbReference type="Gene3D" id="3.10.450.50">
    <property type="match status" value="1"/>
</dbReference>
<dbReference type="InterPro" id="IPR032710">
    <property type="entry name" value="NTF2-like_dom_sf"/>
</dbReference>
<reference evidence="2 3" key="1">
    <citation type="submission" date="2022-03" db="EMBL/GenBank/DDBJ databases">
        <title>Mucilaginibacter sp. isolated from the gut of Protaetia brevitarsis seulensis larvae.</title>
        <authorList>
            <person name="Won M."/>
            <person name="Kim S.-J."/>
            <person name="Kwon S.-W."/>
        </authorList>
    </citation>
    <scope>NUCLEOTIDE SEQUENCE [LARGE SCALE GENOMIC DNA]</scope>
    <source>
        <strain evidence="2 3">CFWR-12</strain>
    </source>
</reference>
<evidence type="ECO:0000313" key="3">
    <source>
        <dbReference type="Proteomes" id="UP000832097"/>
    </source>
</evidence>
<dbReference type="InterPro" id="IPR037401">
    <property type="entry name" value="SnoaL-like"/>
</dbReference>
<sequence>MHTGSASSTHPVVAAAIEALDAHDAEALAALFVADGCVDDANETHEGRSAIRRWFEATPATRIELLHEESYGSEVELIAKAHGDYPQSPLSFRYGFELEGNRIASLKISLI</sequence>